<feature type="compositionally biased region" description="Basic and acidic residues" evidence="9">
    <location>
        <begin position="288"/>
        <end position="313"/>
    </location>
</feature>
<dbReference type="EMBL" id="HBEN01004705">
    <property type="protein sequence ID" value="CAD8435875.1"/>
    <property type="molecule type" value="Transcribed_RNA"/>
</dbReference>
<evidence type="ECO:0000313" key="11">
    <source>
        <dbReference type="EMBL" id="CAD8435875.1"/>
    </source>
</evidence>
<evidence type="ECO:0000259" key="10">
    <source>
        <dbReference type="PROSITE" id="PS50157"/>
    </source>
</evidence>
<evidence type="ECO:0000256" key="6">
    <source>
        <dbReference type="ARBA" id="ARBA00023163"/>
    </source>
</evidence>
<proteinExistence type="predicted"/>
<dbReference type="PROSITE" id="PS50157">
    <property type="entry name" value="ZINC_FINGER_C2H2_2"/>
    <property type="match status" value="3"/>
</dbReference>
<organism evidence="11">
    <name type="scientific">Micromonas pusilla</name>
    <name type="common">Picoplanktonic green alga</name>
    <name type="synonym">Chromulina pusilla</name>
    <dbReference type="NCBI Taxonomy" id="38833"/>
    <lineage>
        <taxon>Eukaryota</taxon>
        <taxon>Viridiplantae</taxon>
        <taxon>Chlorophyta</taxon>
        <taxon>Mamiellophyceae</taxon>
        <taxon>Mamiellales</taxon>
        <taxon>Mamiellaceae</taxon>
        <taxon>Micromonas</taxon>
    </lineage>
</organism>
<feature type="region of interest" description="Disordered" evidence="9">
    <location>
        <begin position="229"/>
        <end position="338"/>
    </location>
</feature>
<dbReference type="SMART" id="SM00355">
    <property type="entry name" value="ZnF_C2H2"/>
    <property type="match status" value="4"/>
</dbReference>
<feature type="compositionally biased region" description="Acidic residues" evidence="9">
    <location>
        <begin position="314"/>
        <end position="325"/>
    </location>
</feature>
<dbReference type="GO" id="GO:0005634">
    <property type="term" value="C:nucleus"/>
    <property type="evidence" value="ECO:0007669"/>
    <property type="project" value="UniProtKB-SubCell"/>
</dbReference>
<feature type="compositionally biased region" description="Basic and acidic residues" evidence="9">
    <location>
        <begin position="238"/>
        <end position="251"/>
    </location>
</feature>
<evidence type="ECO:0000256" key="7">
    <source>
        <dbReference type="ARBA" id="ARBA00023242"/>
    </source>
</evidence>
<reference evidence="11" key="1">
    <citation type="submission" date="2021-01" db="EMBL/GenBank/DDBJ databases">
        <authorList>
            <person name="Corre E."/>
            <person name="Pelletier E."/>
            <person name="Niang G."/>
            <person name="Scheremetjew M."/>
            <person name="Finn R."/>
            <person name="Kale V."/>
            <person name="Holt S."/>
            <person name="Cochrane G."/>
            <person name="Meng A."/>
            <person name="Brown T."/>
            <person name="Cohen L."/>
        </authorList>
    </citation>
    <scope>NUCLEOTIDE SEQUENCE</scope>
    <source>
        <strain evidence="11">CCAC1681</strain>
    </source>
</reference>
<evidence type="ECO:0000256" key="5">
    <source>
        <dbReference type="ARBA" id="ARBA00023015"/>
    </source>
</evidence>
<gene>
    <name evidence="11" type="ORF">MSP1401_LOCUS3827</name>
</gene>
<evidence type="ECO:0000256" key="9">
    <source>
        <dbReference type="SAM" id="MobiDB-lite"/>
    </source>
</evidence>
<keyword evidence="4" id="KW-0862">Zinc</keyword>
<dbReference type="SUPFAM" id="SSF57667">
    <property type="entry name" value="beta-beta-alpha zinc fingers"/>
    <property type="match status" value="2"/>
</dbReference>
<evidence type="ECO:0000256" key="8">
    <source>
        <dbReference type="PROSITE-ProRule" id="PRU00042"/>
    </source>
</evidence>
<keyword evidence="6" id="KW-0804">Transcription</keyword>
<dbReference type="PANTHER" id="PTHR46179:SF13">
    <property type="entry name" value="C2H2-TYPE DOMAIN-CONTAINING PROTEIN"/>
    <property type="match status" value="1"/>
</dbReference>
<feature type="domain" description="C2H2-type" evidence="10">
    <location>
        <begin position="102"/>
        <end position="131"/>
    </location>
</feature>
<sequence>MGTGAGLGLTLATGGPGGNANALFAHNAHNAAGAADALGSLGPSLTRVNAAVGGSLGVSLPNVSVPREKSRCQHPGCSKAFAWPQDLSKHVRRHHAGEPPRFECPHADCGKRFFERKLLVAHERTHTDERPFACPHPGCDKAFRARNALAYHVKALHADHEVLRCTECGFHTKKKDALAIHKERHKKKAAEKAWKEKAKDEVNCAVKTAKEDLKTKTAALLATRKALAKEKKARAKTRREIEKLEARVERLSKKRKGHRGDAEREPSPAGPPREPGVSGTSKRKQAKHTRDDGTDDVAIHSADEMRAETRETDGAADGDDDEDDSPTNATRARRLAPPPPEVVLLDAADGSKVPMLVCASEEEQTRGITGVGAFPSTGREDAQNTMRVAEGLATRNRFLRPVCDQALPWSASFIGCPGIKHTDEGPLAHFDFTKLFRKDGTRVSSNAHRTTPLEVSHPTDRKAFRARSTRCPWSAENARATFLAAPDPAALRGILSACAPEKAVRVKRVDGQCGACYAAHVALMAAERRAEKSARGGE</sequence>
<dbReference type="InterPro" id="IPR051061">
    <property type="entry name" value="Zinc_finger_trans_reg"/>
</dbReference>
<feature type="domain" description="C2H2-type" evidence="10">
    <location>
        <begin position="132"/>
        <end position="162"/>
    </location>
</feature>
<dbReference type="GO" id="GO:0008270">
    <property type="term" value="F:zinc ion binding"/>
    <property type="evidence" value="ECO:0007669"/>
    <property type="project" value="UniProtKB-KW"/>
</dbReference>
<dbReference type="AlphaFoldDB" id="A0A7S0GTI8"/>
<dbReference type="PANTHER" id="PTHR46179">
    <property type="entry name" value="ZINC FINGER PROTEIN"/>
    <property type="match status" value="1"/>
</dbReference>
<dbReference type="Pfam" id="PF00096">
    <property type="entry name" value="zf-C2H2"/>
    <property type="match status" value="1"/>
</dbReference>
<evidence type="ECO:0000256" key="1">
    <source>
        <dbReference type="ARBA" id="ARBA00004123"/>
    </source>
</evidence>
<evidence type="ECO:0000256" key="4">
    <source>
        <dbReference type="ARBA" id="ARBA00022833"/>
    </source>
</evidence>
<dbReference type="InterPro" id="IPR036236">
    <property type="entry name" value="Znf_C2H2_sf"/>
</dbReference>
<dbReference type="InterPro" id="IPR013087">
    <property type="entry name" value="Znf_C2H2_type"/>
</dbReference>
<evidence type="ECO:0000256" key="2">
    <source>
        <dbReference type="ARBA" id="ARBA00022723"/>
    </source>
</evidence>
<protein>
    <recommendedName>
        <fullName evidence="10">C2H2-type domain-containing protein</fullName>
    </recommendedName>
</protein>
<dbReference type="PROSITE" id="PS00028">
    <property type="entry name" value="ZINC_FINGER_C2H2_1"/>
    <property type="match status" value="3"/>
</dbReference>
<keyword evidence="3 8" id="KW-0863">Zinc-finger</keyword>
<dbReference type="GO" id="GO:0006357">
    <property type="term" value="P:regulation of transcription by RNA polymerase II"/>
    <property type="evidence" value="ECO:0007669"/>
    <property type="project" value="TreeGrafter"/>
</dbReference>
<evidence type="ECO:0000256" key="3">
    <source>
        <dbReference type="ARBA" id="ARBA00022771"/>
    </source>
</evidence>
<comment type="subcellular location">
    <subcellularLocation>
        <location evidence="1">Nucleus</location>
    </subcellularLocation>
</comment>
<name>A0A7S0GTI8_MICPS</name>
<keyword evidence="5" id="KW-0805">Transcription regulation</keyword>
<dbReference type="Gene3D" id="3.30.160.60">
    <property type="entry name" value="Classic Zinc Finger"/>
    <property type="match status" value="3"/>
</dbReference>
<accession>A0A7S0GTI8</accession>
<feature type="domain" description="C2H2-type" evidence="10">
    <location>
        <begin position="70"/>
        <end position="100"/>
    </location>
</feature>
<keyword evidence="7" id="KW-0539">Nucleus</keyword>
<keyword evidence="2" id="KW-0479">Metal-binding</keyword>